<keyword evidence="4" id="KW-1185">Reference proteome</keyword>
<feature type="domain" description="DUF1468" evidence="2">
    <location>
        <begin position="6"/>
        <end position="136"/>
    </location>
</feature>
<feature type="transmembrane region" description="Helical" evidence="1">
    <location>
        <begin position="38"/>
        <end position="57"/>
    </location>
</feature>
<evidence type="ECO:0000313" key="4">
    <source>
        <dbReference type="Proteomes" id="UP001241605"/>
    </source>
</evidence>
<feature type="transmembrane region" description="Helical" evidence="1">
    <location>
        <begin position="92"/>
        <end position="108"/>
    </location>
</feature>
<keyword evidence="1" id="KW-0472">Membrane</keyword>
<dbReference type="InterPro" id="IPR009936">
    <property type="entry name" value="DUF1468"/>
</dbReference>
<proteinExistence type="predicted"/>
<dbReference type="Pfam" id="PF07331">
    <property type="entry name" value="TctB"/>
    <property type="match status" value="1"/>
</dbReference>
<name>A0ABY8QG60_9RHOB</name>
<sequence length="146" mass="15299">MKSDRVFGLVVILGALAYIAGAFQIQTSFMADPVGSKTFPIILGVVAILCGLVMLVRPDEEPDWPDTKTLVNIAIAALVMVAYAYTLKPGGFLIPTAICAAVLSYQISPRAVPAALTGVGLSIGLFFIFKFVLGLGLSPLPKALMG</sequence>
<reference evidence="3 4" key="1">
    <citation type="submission" date="2023-05" db="EMBL/GenBank/DDBJ databases">
        <title>YMD87, complete Genome.</title>
        <authorList>
            <person name="Zhang J."/>
            <person name="Xu X."/>
        </authorList>
    </citation>
    <scope>NUCLEOTIDE SEQUENCE [LARGE SCALE GENOMIC DNA]</scope>
    <source>
        <strain evidence="3 4">YMD87</strain>
    </source>
</reference>
<feature type="transmembrane region" description="Helical" evidence="1">
    <location>
        <begin position="115"/>
        <end position="137"/>
    </location>
</feature>
<accession>A0ABY8QG60</accession>
<dbReference type="Proteomes" id="UP001241605">
    <property type="component" value="Chromosome"/>
</dbReference>
<dbReference type="RefSeq" id="WP_282300234.1">
    <property type="nucleotide sequence ID" value="NZ_CP124616.1"/>
</dbReference>
<dbReference type="EMBL" id="CP124616">
    <property type="protein sequence ID" value="WGW03604.1"/>
    <property type="molecule type" value="Genomic_DNA"/>
</dbReference>
<evidence type="ECO:0000313" key="3">
    <source>
        <dbReference type="EMBL" id="WGW03604.1"/>
    </source>
</evidence>
<evidence type="ECO:0000259" key="2">
    <source>
        <dbReference type="Pfam" id="PF07331"/>
    </source>
</evidence>
<gene>
    <name evidence="3" type="ORF">QF118_17025</name>
</gene>
<protein>
    <submittedName>
        <fullName evidence="3">Tripartite tricarboxylate transporter TctB family protein</fullName>
    </submittedName>
</protein>
<keyword evidence="1" id="KW-1133">Transmembrane helix</keyword>
<evidence type="ECO:0000256" key="1">
    <source>
        <dbReference type="SAM" id="Phobius"/>
    </source>
</evidence>
<organism evidence="3 4">
    <name type="scientific">Tropicibacter oceani</name>
    <dbReference type="NCBI Taxonomy" id="3058420"/>
    <lineage>
        <taxon>Bacteria</taxon>
        <taxon>Pseudomonadati</taxon>
        <taxon>Pseudomonadota</taxon>
        <taxon>Alphaproteobacteria</taxon>
        <taxon>Rhodobacterales</taxon>
        <taxon>Roseobacteraceae</taxon>
        <taxon>Tropicibacter</taxon>
    </lineage>
</organism>
<feature type="transmembrane region" description="Helical" evidence="1">
    <location>
        <begin position="69"/>
        <end position="86"/>
    </location>
</feature>
<keyword evidence="1" id="KW-0812">Transmembrane</keyword>